<organism evidence="1 2">
    <name type="scientific">Deinococcus multiflagellatus</name>
    <dbReference type="NCBI Taxonomy" id="1656887"/>
    <lineage>
        <taxon>Bacteria</taxon>
        <taxon>Thermotogati</taxon>
        <taxon>Deinococcota</taxon>
        <taxon>Deinococci</taxon>
        <taxon>Deinococcales</taxon>
        <taxon>Deinococcaceae</taxon>
        <taxon>Deinococcus</taxon>
    </lineage>
</organism>
<gene>
    <name evidence="1" type="ORF">ACFP90_06515</name>
</gene>
<comment type="caution">
    <text evidence="1">The sequence shown here is derived from an EMBL/GenBank/DDBJ whole genome shotgun (WGS) entry which is preliminary data.</text>
</comment>
<dbReference type="EMBL" id="JBHSWB010000001">
    <property type="protein sequence ID" value="MFC6660038.1"/>
    <property type="molecule type" value="Genomic_DNA"/>
</dbReference>
<name>A0ABW1ZHZ6_9DEIO</name>
<keyword evidence="2" id="KW-1185">Reference proteome</keyword>
<evidence type="ECO:0000313" key="2">
    <source>
        <dbReference type="Proteomes" id="UP001596317"/>
    </source>
</evidence>
<accession>A0ABW1ZHZ6</accession>
<dbReference type="RefSeq" id="WP_224608096.1">
    <property type="nucleotide sequence ID" value="NZ_JAIQXV010000007.1"/>
</dbReference>
<proteinExistence type="predicted"/>
<sequence length="210" mass="23175">MNNTILVAALVVAGGAVVVTHKKEDIRTPQQAVDQFIRALLLVDANMLADSLDEEQTGEEILAKTWGVLTPYIDRREPRDPNLYSWKVTDFKIAPAAPRYGTAKVEYKTADPVAQAERMLELQGAQYDAEGRLTGFDPKVHISEGEAARMAAADPNIPTLTYVVPVGLIRPHKDSQHWAIDPSRKFTQALLNVVVNGNGSESNEQYRVKP</sequence>
<reference evidence="2" key="1">
    <citation type="journal article" date="2019" name="Int. J. Syst. Evol. Microbiol.">
        <title>The Global Catalogue of Microorganisms (GCM) 10K type strain sequencing project: providing services to taxonomists for standard genome sequencing and annotation.</title>
        <authorList>
            <consortium name="The Broad Institute Genomics Platform"/>
            <consortium name="The Broad Institute Genome Sequencing Center for Infectious Disease"/>
            <person name="Wu L."/>
            <person name="Ma J."/>
        </authorList>
    </citation>
    <scope>NUCLEOTIDE SEQUENCE [LARGE SCALE GENOMIC DNA]</scope>
    <source>
        <strain evidence="2">CCUG 63830</strain>
    </source>
</reference>
<dbReference type="Proteomes" id="UP001596317">
    <property type="component" value="Unassembled WGS sequence"/>
</dbReference>
<evidence type="ECO:0000313" key="1">
    <source>
        <dbReference type="EMBL" id="MFC6660038.1"/>
    </source>
</evidence>
<protein>
    <submittedName>
        <fullName evidence="1">Uncharacterized protein</fullName>
    </submittedName>
</protein>